<dbReference type="OrthoDB" id="6236903at2759"/>
<keyword evidence="10 11" id="KW-0407">Ion channel</keyword>
<keyword evidence="5" id="KW-1133">Transmembrane helix</keyword>
<dbReference type="GO" id="GO:0015280">
    <property type="term" value="F:ligand-gated sodium channel activity"/>
    <property type="evidence" value="ECO:0007669"/>
    <property type="project" value="TreeGrafter"/>
</dbReference>
<evidence type="ECO:0000313" key="14">
    <source>
        <dbReference type="WBParaSite" id="TTAC_0000220701-mRNA-1"/>
    </source>
</evidence>
<reference evidence="14" key="1">
    <citation type="submission" date="2017-02" db="UniProtKB">
        <authorList>
            <consortium name="WormBaseParasite"/>
        </authorList>
    </citation>
    <scope>IDENTIFICATION</scope>
</reference>
<dbReference type="Gene3D" id="1.10.287.820">
    <property type="entry name" value="Acid-sensing ion channel domain"/>
    <property type="match status" value="1"/>
</dbReference>
<evidence type="ECO:0000256" key="9">
    <source>
        <dbReference type="ARBA" id="ARBA00023201"/>
    </source>
</evidence>
<keyword evidence="3 11" id="KW-0894">Sodium channel</keyword>
<protein>
    <submittedName>
        <fullName evidence="14">Amiloride-sensitive sodium channel</fullName>
    </submittedName>
</protein>
<dbReference type="WBParaSite" id="TTAC_0000220701-mRNA-1">
    <property type="protein sequence ID" value="TTAC_0000220701-mRNA-1"/>
    <property type="gene ID" value="TTAC_0000220701"/>
</dbReference>
<dbReference type="PANTHER" id="PTHR11690">
    <property type="entry name" value="AMILORIDE-SENSITIVE SODIUM CHANNEL-RELATED"/>
    <property type="match status" value="1"/>
</dbReference>
<evidence type="ECO:0000256" key="11">
    <source>
        <dbReference type="RuleBase" id="RU000679"/>
    </source>
</evidence>
<dbReference type="STRING" id="6205.A0A0R3WN69"/>
<evidence type="ECO:0000256" key="3">
    <source>
        <dbReference type="ARBA" id="ARBA00022461"/>
    </source>
</evidence>
<evidence type="ECO:0000313" key="12">
    <source>
        <dbReference type="EMBL" id="VDM19193.1"/>
    </source>
</evidence>
<keyword evidence="4 11" id="KW-0812">Transmembrane</keyword>
<keyword evidence="13" id="KW-1185">Reference proteome</keyword>
<comment type="subcellular location">
    <subcellularLocation>
        <location evidence="1">Membrane</location>
        <topology evidence="1">Multi-pass membrane protein</topology>
    </subcellularLocation>
</comment>
<name>A0A0R3WN69_HYDTA</name>
<evidence type="ECO:0000256" key="10">
    <source>
        <dbReference type="ARBA" id="ARBA00023303"/>
    </source>
</evidence>
<evidence type="ECO:0000256" key="8">
    <source>
        <dbReference type="ARBA" id="ARBA00023136"/>
    </source>
</evidence>
<evidence type="ECO:0000256" key="1">
    <source>
        <dbReference type="ARBA" id="ARBA00004141"/>
    </source>
</evidence>
<proteinExistence type="inferred from homology"/>
<keyword evidence="8" id="KW-0472">Membrane</keyword>
<evidence type="ECO:0000256" key="6">
    <source>
        <dbReference type="ARBA" id="ARBA00023053"/>
    </source>
</evidence>
<evidence type="ECO:0000256" key="2">
    <source>
        <dbReference type="ARBA" id="ARBA00022448"/>
    </source>
</evidence>
<dbReference type="PRINTS" id="PR01078">
    <property type="entry name" value="AMINACHANNEL"/>
</dbReference>
<gene>
    <name evidence="12" type="ORF">TTAC_LOCUS2194</name>
</gene>
<organism evidence="14">
    <name type="scientific">Hydatigena taeniaeformis</name>
    <name type="common">Feline tapeworm</name>
    <name type="synonym">Taenia taeniaeformis</name>
    <dbReference type="NCBI Taxonomy" id="6205"/>
    <lineage>
        <taxon>Eukaryota</taxon>
        <taxon>Metazoa</taxon>
        <taxon>Spiralia</taxon>
        <taxon>Lophotrochozoa</taxon>
        <taxon>Platyhelminthes</taxon>
        <taxon>Cestoda</taxon>
        <taxon>Eucestoda</taxon>
        <taxon>Cyclophyllidea</taxon>
        <taxon>Taeniidae</taxon>
        <taxon>Hydatigera</taxon>
    </lineage>
</organism>
<dbReference type="GO" id="GO:0005886">
    <property type="term" value="C:plasma membrane"/>
    <property type="evidence" value="ECO:0007669"/>
    <property type="project" value="TreeGrafter"/>
</dbReference>
<dbReference type="PANTHER" id="PTHR11690:SF248">
    <property type="entry name" value="PICKPOCKET 17, ISOFORM A"/>
    <property type="match status" value="1"/>
</dbReference>
<accession>A0A0R3WN69</accession>
<dbReference type="EMBL" id="UYWX01000839">
    <property type="protein sequence ID" value="VDM19193.1"/>
    <property type="molecule type" value="Genomic_DNA"/>
</dbReference>
<dbReference type="InterPro" id="IPR001873">
    <property type="entry name" value="ENaC"/>
</dbReference>
<dbReference type="Proteomes" id="UP000274429">
    <property type="component" value="Unassembled WGS sequence"/>
</dbReference>
<keyword evidence="2 11" id="KW-0813">Transport</keyword>
<dbReference type="Gene3D" id="1.10.287.770">
    <property type="entry name" value="YojJ-like"/>
    <property type="match status" value="1"/>
</dbReference>
<evidence type="ECO:0000256" key="4">
    <source>
        <dbReference type="ARBA" id="ARBA00022692"/>
    </source>
</evidence>
<reference evidence="12 13" key="2">
    <citation type="submission" date="2018-11" db="EMBL/GenBank/DDBJ databases">
        <authorList>
            <consortium name="Pathogen Informatics"/>
        </authorList>
    </citation>
    <scope>NUCLEOTIDE SEQUENCE [LARGE SCALE GENOMIC DNA]</scope>
</reference>
<keyword evidence="7 11" id="KW-0406">Ion transport</keyword>
<comment type="similarity">
    <text evidence="11">Belongs to the amiloride-sensitive sodium channel (TC 1.A.6) family.</text>
</comment>
<keyword evidence="9 11" id="KW-0739">Sodium transport</keyword>
<evidence type="ECO:0000256" key="7">
    <source>
        <dbReference type="ARBA" id="ARBA00023065"/>
    </source>
</evidence>
<evidence type="ECO:0000256" key="5">
    <source>
        <dbReference type="ARBA" id="ARBA00022989"/>
    </source>
</evidence>
<sequence>MVEFKSTSLDRVRGSQLTGARLLLNPDSSYPRIVEEGINLMPGTLTDIHFTVREWSMMTPPYGRCSHEAPVEIGFGGQTYSYTEQACQQGALQEMIAQRCGCLSYDMPVPNHLEGNATTNASFYCQFFELPVVNISTRSDTEIRRRYFTQKAMEGFITRMYCSTAITRNTLAAETGCRAPCIRYSYDTQISTAQWPTKRFITNFANSQLSRKMHTVKQQGERNSQGEEDDERRFVKLLRPYATIYNMTSNGKEMEAVDLLMHLQDVEQNFLSIIVSRPNFDIIRVDEKAVVTLTSLFSQIGGLLSIWVGITMICIVEVAEFLLNCFDVLCGRTP</sequence>
<keyword evidence="6" id="KW-0915">Sodium</keyword>
<dbReference type="Pfam" id="PF00858">
    <property type="entry name" value="ASC"/>
    <property type="match status" value="1"/>
</dbReference>
<evidence type="ECO:0000313" key="13">
    <source>
        <dbReference type="Proteomes" id="UP000274429"/>
    </source>
</evidence>
<dbReference type="AlphaFoldDB" id="A0A0R3WN69"/>